<evidence type="ECO:0000256" key="7">
    <source>
        <dbReference type="SAM" id="Phobius"/>
    </source>
</evidence>
<dbReference type="InterPro" id="IPR011527">
    <property type="entry name" value="ABC1_TM_dom"/>
</dbReference>
<evidence type="ECO:0000256" key="5">
    <source>
        <dbReference type="ARBA" id="ARBA00022989"/>
    </source>
</evidence>
<comment type="subcellular location">
    <subcellularLocation>
        <location evidence="1">Cell membrane</location>
        <topology evidence="1">Multi-pass membrane protein</topology>
    </subcellularLocation>
</comment>
<gene>
    <name evidence="10" type="ORF">CAP_2584</name>
</gene>
<dbReference type="InterPro" id="IPR005898">
    <property type="entry name" value="Cyc_pep_transpt_SyrD/YojI"/>
</dbReference>
<keyword evidence="11" id="KW-1185">Reference proteome</keyword>
<feature type="transmembrane region" description="Helical" evidence="7">
    <location>
        <begin position="20"/>
        <end position="40"/>
    </location>
</feature>
<dbReference type="GO" id="GO:0015833">
    <property type="term" value="P:peptide transport"/>
    <property type="evidence" value="ECO:0007669"/>
    <property type="project" value="InterPro"/>
</dbReference>
<feature type="transmembrane region" description="Helical" evidence="7">
    <location>
        <begin position="150"/>
        <end position="167"/>
    </location>
</feature>
<dbReference type="Pfam" id="PF00664">
    <property type="entry name" value="ABC_membrane"/>
    <property type="match status" value="1"/>
</dbReference>
<feature type="domain" description="ABC transmembrane type-1" evidence="9">
    <location>
        <begin position="18"/>
        <end position="290"/>
    </location>
</feature>
<keyword evidence="5 7" id="KW-1133">Transmembrane helix</keyword>
<dbReference type="GO" id="GO:0005524">
    <property type="term" value="F:ATP binding"/>
    <property type="evidence" value="ECO:0007669"/>
    <property type="project" value="UniProtKB-KW"/>
</dbReference>
<dbReference type="SUPFAM" id="SSF90123">
    <property type="entry name" value="ABC transporter transmembrane region"/>
    <property type="match status" value="1"/>
</dbReference>
<dbReference type="Proteomes" id="UP000019678">
    <property type="component" value="Unassembled WGS sequence"/>
</dbReference>
<feature type="domain" description="ABC transporter" evidence="8">
    <location>
        <begin position="326"/>
        <end position="554"/>
    </location>
</feature>
<evidence type="ECO:0000256" key="4">
    <source>
        <dbReference type="ARBA" id="ARBA00022840"/>
    </source>
</evidence>
<evidence type="ECO:0000259" key="8">
    <source>
        <dbReference type="PROSITE" id="PS50893"/>
    </source>
</evidence>
<evidence type="ECO:0000256" key="3">
    <source>
        <dbReference type="ARBA" id="ARBA00022741"/>
    </source>
</evidence>
<dbReference type="GO" id="GO:0140359">
    <property type="term" value="F:ABC-type transporter activity"/>
    <property type="evidence" value="ECO:0007669"/>
    <property type="project" value="InterPro"/>
</dbReference>
<protein>
    <submittedName>
        <fullName evidence="10">ABC-type siderophore export system, fused ATPase and permease components</fullName>
    </submittedName>
</protein>
<dbReference type="RefSeq" id="WP_044234924.1">
    <property type="nucleotide sequence ID" value="NZ_ASRX01000002.1"/>
</dbReference>
<dbReference type="PANTHER" id="PTHR24221:SF654">
    <property type="entry name" value="ATP-BINDING CASSETTE SUB-FAMILY B MEMBER 6"/>
    <property type="match status" value="1"/>
</dbReference>
<dbReference type="Pfam" id="PF00005">
    <property type="entry name" value="ABC_tran"/>
    <property type="match status" value="1"/>
</dbReference>
<organism evidence="10 11">
    <name type="scientific">Chondromyces apiculatus DSM 436</name>
    <dbReference type="NCBI Taxonomy" id="1192034"/>
    <lineage>
        <taxon>Bacteria</taxon>
        <taxon>Pseudomonadati</taxon>
        <taxon>Myxococcota</taxon>
        <taxon>Polyangia</taxon>
        <taxon>Polyangiales</taxon>
        <taxon>Polyangiaceae</taxon>
        <taxon>Chondromyces</taxon>
    </lineage>
</organism>
<dbReference type="Gene3D" id="3.40.50.300">
    <property type="entry name" value="P-loop containing nucleotide triphosphate hydrolases"/>
    <property type="match status" value="1"/>
</dbReference>
<name>A0A017THG7_9BACT</name>
<dbReference type="GO" id="GO:1904680">
    <property type="term" value="F:peptide transmembrane transporter activity"/>
    <property type="evidence" value="ECO:0007669"/>
    <property type="project" value="InterPro"/>
</dbReference>
<dbReference type="PROSITE" id="PS50929">
    <property type="entry name" value="ABC_TM1F"/>
    <property type="match status" value="1"/>
</dbReference>
<accession>A0A017THG7</accession>
<comment type="caution">
    <text evidence="10">The sequence shown here is derived from an EMBL/GenBank/DDBJ whole genome shotgun (WGS) entry which is preliminary data.</text>
</comment>
<evidence type="ECO:0000313" key="10">
    <source>
        <dbReference type="EMBL" id="EYF08723.1"/>
    </source>
</evidence>
<dbReference type="SUPFAM" id="SSF52540">
    <property type="entry name" value="P-loop containing nucleoside triphosphate hydrolases"/>
    <property type="match status" value="1"/>
</dbReference>
<dbReference type="GO" id="GO:0005886">
    <property type="term" value="C:plasma membrane"/>
    <property type="evidence" value="ECO:0007669"/>
    <property type="project" value="UniProtKB-SubCell"/>
</dbReference>
<keyword evidence="6 7" id="KW-0472">Membrane</keyword>
<dbReference type="InterPro" id="IPR003593">
    <property type="entry name" value="AAA+_ATPase"/>
</dbReference>
<keyword evidence="3" id="KW-0547">Nucleotide-binding</keyword>
<dbReference type="InterPro" id="IPR003439">
    <property type="entry name" value="ABC_transporter-like_ATP-bd"/>
</dbReference>
<dbReference type="InterPro" id="IPR027417">
    <property type="entry name" value="P-loop_NTPase"/>
</dbReference>
<dbReference type="PROSITE" id="PS50893">
    <property type="entry name" value="ABC_TRANSPORTER_2"/>
    <property type="match status" value="1"/>
</dbReference>
<sequence length="557" mass="62079">MGLIQQINLEAGESRRRILLANFLTGAAHTGIMVCVNEAIENQKASVGQLFFLFLVLILLFVVGYRYTARQVTITFENLLYKIKVRVTDKLRRMELQGLEQIGTAEIYDRITENMTVVSELSGTVAIFLRSVFMVSFGALYMIYLSPNVFILEVFLFAVFISLFLSARKTVKGYMRDAAHQRLAFFEVLTDLIQGFKEVKFSRRRSDDLQVATEQAANTVRESTLKANLLLEDSLLAPTLNSFAMLGLIAFIVPIYMPTEPETLASLVALGMFIFHPITGVVGNVQYFMRAELALENIEKLERKLEESTHDQRSAADPWHGRFGAIEARDIAFRYVAQGSDEAFHVGPVSLTVAAGEILFIVGGNGSGKSTLLKVLTGLYPPASGSLLVDGICVGEKNVQAYREMISTVFSDFHLFRQLYGLGDLDDAAVGSLIRSMQLDGKTGFSEGHFTKLSLSTGQRKRLALIVTLLEDRPIYAFDEWAADQDPEFRRFFYEELIQELKRRGKAVLVVTHDDRYFRCADWVATMDYGALRSLGAVKPGGQVEPGSTPDGLKARG</sequence>
<dbReference type="Gene3D" id="1.20.1560.10">
    <property type="entry name" value="ABC transporter type 1, transmembrane domain"/>
    <property type="match status" value="1"/>
</dbReference>
<dbReference type="InterPro" id="IPR036640">
    <property type="entry name" value="ABC1_TM_sf"/>
</dbReference>
<dbReference type="AlphaFoldDB" id="A0A017THG7"/>
<dbReference type="GO" id="GO:0034040">
    <property type="term" value="F:ATPase-coupled lipid transmembrane transporter activity"/>
    <property type="evidence" value="ECO:0007669"/>
    <property type="project" value="TreeGrafter"/>
</dbReference>
<dbReference type="eggNOG" id="COG4615">
    <property type="taxonomic scope" value="Bacteria"/>
</dbReference>
<evidence type="ECO:0000313" key="11">
    <source>
        <dbReference type="Proteomes" id="UP000019678"/>
    </source>
</evidence>
<feature type="transmembrane region" description="Helical" evidence="7">
    <location>
        <begin position="263"/>
        <end position="285"/>
    </location>
</feature>
<reference evidence="10 11" key="1">
    <citation type="submission" date="2013-05" db="EMBL/GenBank/DDBJ databases">
        <title>Genome assembly of Chondromyces apiculatus DSM 436.</title>
        <authorList>
            <person name="Sharma G."/>
            <person name="Khatri I."/>
            <person name="Kaur C."/>
            <person name="Mayilraj S."/>
            <person name="Subramanian S."/>
        </authorList>
    </citation>
    <scope>NUCLEOTIDE SEQUENCE [LARGE SCALE GENOMIC DNA]</scope>
    <source>
        <strain evidence="10 11">DSM 436</strain>
    </source>
</reference>
<dbReference type="STRING" id="1192034.CAP_2584"/>
<dbReference type="InterPro" id="IPR039421">
    <property type="entry name" value="Type_1_exporter"/>
</dbReference>
<dbReference type="NCBIfam" id="TIGR01194">
    <property type="entry name" value="cyc_pep_trnsptr"/>
    <property type="match status" value="1"/>
</dbReference>
<dbReference type="GO" id="GO:0016887">
    <property type="term" value="F:ATP hydrolysis activity"/>
    <property type="evidence" value="ECO:0007669"/>
    <property type="project" value="InterPro"/>
</dbReference>
<dbReference type="EMBL" id="ASRX01000002">
    <property type="protein sequence ID" value="EYF08723.1"/>
    <property type="molecule type" value="Genomic_DNA"/>
</dbReference>
<dbReference type="OrthoDB" id="9760776at2"/>
<evidence type="ECO:0000256" key="6">
    <source>
        <dbReference type="ARBA" id="ARBA00023136"/>
    </source>
</evidence>
<evidence type="ECO:0000259" key="9">
    <source>
        <dbReference type="PROSITE" id="PS50929"/>
    </source>
</evidence>
<feature type="transmembrane region" description="Helical" evidence="7">
    <location>
        <begin position="46"/>
        <end position="65"/>
    </location>
</feature>
<feature type="transmembrane region" description="Helical" evidence="7">
    <location>
        <begin position="125"/>
        <end position="144"/>
    </location>
</feature>
<dbReference type="PANTHER" id="PTHR24221">
    <property type="entry name" value="ATP-BINDING CASSETTE SUB-FAMILY B"/>
    <property type="match status" value="1"/>
</dbReference>
<keyword evidence="2 7" id="KW-0812">Transmembrane</keyword>
<feature type="transmembrane region" description="Helical" evidence="7">
    <location>
        <begin position="235"/>
        <end position="257"/>
    </location>
</feature>
<proteinExistence type="predicted"/>
<keyword evidence="4" id="KW-0067">ATP-binding</keyword>
<dbReference type="SMART" id="SM00382">
    <property type="entry name" value="AAA"/>
    <property type="match status" value="1"/>
</dbReference>
<evidence type="ECO:0000256" key="1">
    <source>
        <dbReference type="ARBA" id="ARBA00004651"/>
    </source>
</evidence>
<evidence type="ECO:0000256" key="2">
    <source>
        <dbReference type="ARBA" id="ARBA00022692"/>
    </source>
</evidence>